<dbReference type="Gene3D" id="3.40.50.300">
    <property type="entry name" value="P-loop containing nucleotide triphosphate hydrolases"/>
    <property type="match status" value="1"/>
</dbReference>
<dbReference type="AlphaFoldDB" id="A0A8J3IQ12"/>
<protein>
    <submittedName>
        <fullName evidence="3">Sporulation initiation inhibitor Soj</fullName>
    </submittedName>
</protein>
<dbReference type="PANTHER" id="PTHR13696:SF99">
    <property type="entry name" value="COBYRINIC ACID AC-DIAMIDE SYNTHASE"/>
    <property type="match status" value="1"/>
</dbReference>
<reference evidence="3" key="1">
    <citation type="submission" date="2020-10" db="EMBL/GenBank/DDBJ databases">
        <title>Taxonomic study of unclassified bacteria belonging to the class Ktedonobacteria.</title>
        <authorList>
            <person name="Yabe S."/>
            <person name="Wang C.M."/>
            <person name="Zheng Y."/>
            <person name="Sakai Y."/>
            <person name="Cavaletti L."/>
            <person name="Monciardini P."/>
            <person name="Donadio S."/>
        </authorList>
    </citation>
    <scope>NUCLEOTIDE SEQUENCE</scope>
    <source>
        <strain evidence="3">ID150040</strain>
    </source>
</reference>
<evidence type="ECO:0000313" key="4">
    <source>
        <dbReference type="Proteomes" id="UP000597444"/>
    </source>
</evidence>
<dbReference type="Proteomes" id="UP000597444">
    <property type="component" value="Unassembled WGS sequence"/>
</dbReference>
<feature type="domain" description="AAA" evidence="2">
    <location>
        <begin position="3"/>
        <end position="175"/>
    </location>
</feature>
<sequence length="254" mass="27591">MVKVYSLLNNKGGVTKTTTTVNLAYGLAREGRRVLVIDTDAQSNSTYSLLGDLDREPTLFEVLISGTKMADAIIPTNQENLFLIPGSINLSAADLLMASAAGRERKLARALAPVKDEFDYVLIDTPPNLGVLTVNAFIACTDVIIPIALTTYALIGISILESTMQELRENLDVELPVFGVVANLDDHTRLSADVLAAVREHFGDLVFNTVIPRNIKVEEAHNQIACLYDYAPNSTGAQAYTKLVKEVLQRAEGN</sequence>
<accession>A0A8J3IQ12</accession>
<dbReference type="InterPro" id="IPR050678">
    <property type="entry name" value="DNA_Partitioning_ATPase"/>
</dbReference>
<name>A0A8J3IQ12_9CHLR</name>
<dbReference type="InterPro" id="IPR025669">
    <property type="entry name" value="AAA_dom"/>
</dbReference>
<dbReference type="FunFam" id="3.40.50.300:FF:000285">
    <property type="entry name" value="Sporulation initiation inhibitor Soj"/>
    <property type="match status" value="1"/>
</dbReference>
<dbReference type="RefSeq" id="WP_220208841.1">
    <property type="nucleotide sequence ID" value="NZ_BNJK01000002.1"/>
</dbReference>
<evidence type="ECO:0000256" key="1">
    <source>
        <dbReference type="ARBA" id="ARBA00006976"/>
    </source>
</evidence>
<organism evidence="3 4">
    <name type="scientific">Reticulibacter mediterranei</name>
    <dbReference type="NCBI Taxonomy" id="2778369"/>
    <lineage>
        <taxon>Bacteria</taxon>
        <taxon>Bacillati</taxon>
        <taxon>Chloroflexota</taxon>
        <taxon>Ktedonobacteria</taxon>
        <taxon>Ktedonobacterales</taxon>
        <taxon>Reticulibacteraceae</taxon>
        <taxon>Reticulibacter</taxon>
    </lineage>
</organism>
<comment type="similarity">
    <text evidence="1">Belongs to the ParA family.</text>
</comment>
<keyword evidence="4" id="KW-1185">Reference proteome</keyword>
<dbReference type="InterPro" id="IPR027417">
    <property type="entry name" value="P-loop_NTPase"/>
</dbReference>
<comment type="caution">
    <text evidence="3">The sequence shown here is derived from an EMBL/GenBank/DDBJ whole genome shotgun (WGS) entry which is preliminary data.</text>
</comment>
<proteinExistence type="inferred from homology"/>
<dbReference type="CDD" id="cd02042">
    <property type="entry name" value="ParAB_family"/>
    <property type="match status" value="1"/>
</dbReference>
<dbReference type="EMBL" id="BNJK01000002">
    <property type="protein sequence ID" value="GHO98073.1"/>
    <property type="molecule type" value="Genomic_DNA"/>
</dbReference>
<dbReference type="SUPFAM" id="SSF52540">
    <property type="entry name" value="P-loop containing nucleoside triphosphate hydrolases"/>
    <property type="match status" value="1"/>
</dbReference>
<gene>
    <name evidence="3" type="ORF">KSF_081210</name>
</gene>
<evidence type="ECO:0000313" key="3">
    <source>
        <dbReference type="EMBL" id="GHO98073.1"/>
    </source>
</evidence>
<dbReference type="Pfam" id="PF13614">
    <property type="entry name" value="AAA_31"/>
    <property type="match status" value="1"/>
</dbReference>
<evidence type="ECO:0000259" key="2">
    <source>
        <dbReference type="Pfam" id="PF13614"/>
    </source>
</evidence>
<dbReference type="PANTHER" id="PTHR13696">
    <property type="entry name" value="P-LOOP CONTAINING NUCLEOSIDE TRIPHOSPHATE HYDROLASE"/>
    <property type="match status" value="1"/>
</dbReference>